<dbReference type="EMBL" id="DSQF01000022">
    <property type="protein sequence ID" value="HGZ44015.1"/>
    <property type="molecule type" value="Genomic_DNA"/>
</dbReference>
<dbReference type="PANTHER" id="PTHR43610:SF1">
    <property type="entry name" value="N-ACETYLTRANSFERASE DOMAIN-CONTAINING PROTEIN"/>
    <property type="match status" value="1"/>
</dbReference>
<dbReference type="PANTHER" id="PTHR43610">
    <property type="entry name" value="BLL6696 PROTEIN"/>
    <property type="match status" value="1"/>
</dbReference>
<evidence type="ECO:0000256" key="1">
    <source>
        <dbReference type="SAM" id="MobiDB-lite"/>
    </source>
</evidence>
<organism evidence="3">
    <name type="scientific">Eiseniibacteriota bacterium</name>
    <dbReference type="NCBI Taxonomy" id="2212470"/>
    <lineage>
        <taxon>Bacteria</taxon>
        <taxon>Candidatus Eiseniibacteriota</taxon>
    </lineage>
</organism>
<dbReference type="PROSITE" id="PS51186">
    <property type="entry name" value="GNAT"/>
    <property type="match status" value="1"/>
</dbReference>
<dbReference type="Pfam" id="PF13302">
    <property type="entry name" value="Acetyltransf_3"/>
    <property type="match status" value="1"/>
</dbReference>
<name>A0A832MKP0_UNCEI</name>
<feature type="domain" description="N-acetyltransferase" evidence="2">
    <location>
        <begin position="14"/>
        <end position="181"/>
    </location>
</feature>
<evidence type="ECO:0000259" key="2">
    <source>
        <dbReference type="PROSITE" id="PS51186"/>
    </source>
</evidence>
<gene>
    <name evidence="3" type="ORF">ENR23_11455</name>
</gene>
<reference evidence="3" key="1">
    <citation type="journal article" date="2020" name="mSystems">
        <title>Genome- and Community-Level Interaction Insights into Carbon Utilization and Element Cycling Functions of Hydrothermarchaeota in Hydrothermal Sediment.</title>
        <authorList>
            <person name="Zhou Z."/>
            <person name="Liu Y."/>
            <person name="Xu W."/>
            <person name="Pan J."/>
            <person name="Luo Z.H."/>
            <person name="Li M."/>
        </authorList>
    </citation>
    <scope>NUCLEOTIDE SEQUENCE [LARGE SCALE GENOMIC DNA]</scope>
    <source>
        <strain evidence="3">SpSt-381</strain>
    </source>
</reference>
<evidence type="ECO:0000313" key="3">
    <source>
        <dbReference type="EMBL" id="HGZ44015.1"/>
    </source>
</evidence>
<dbReference type="SUPFAM" id="SSF55729">
    <property type="entry name" value="Acyl-CoA N-acyltransferases (Nat)"/>
    <property type="match status" value="1"/>
</dbReference>
<dbReference type="AlphaFoldDB" id="A0A832MKP0"/>
<feature type="region of interest" description="Disordered" evidence="1">
    <location>
        <begin position="197"/>
        <end position="219"/>
    </location>
</feature>
<sequence>MFDPKPAVLEGRRVRLEPLDLALHWEGLLAIGLEPELWRWTLAAIDSPVALRDYLETALRERDEGRAVPLATRDLVSGRIAGCTRFGSIERAHRRVEIGWTWVGREFRRSHVNTEAKYLMFRHAFEAWGAVRVELKTNVLNERSRNAMKRIGCVEEGVLRKHAVDPRGTWRDTVYYSVLDDEWPAVKARLEALMARGGGAGPDGADGASAAGAERGERA</sequence>
<accession>A0A832MKP0</accession>
<dbReference type="InterPro" id="IPR016181">
    <property type="entry name" value="Acyl_CoA_acyltransferase"/>
</dbReference>
<proteinExistence type="predicted"/>
<comment type="caution">
    <text evidence="3">The sequence shown here is derived from an EMBL/GenBank/DDBJ whole genome shotgun (WGS) entry which is preliminary data.</text>
</comment>
<dbReference type="InterPro" id="IPR000182">
    <property type="entry name" value="GNAT_dom"/>
</dbReference>
<dbReference type="Gene3D" id="3.40.630.30">
    <property type="match status" value="1"/>
</dbReference>
<dbReference type="GO" id="GO:0016747">
    <property type="term" value="F:acyltransferase activity, transferring groups other than amino-acyl groups"/>
    <property type="evidence" value="ECO:0007669"/>
    <property type="project" value="InterPro"/>
</dbReference>
<protein>
    <submittedName>
        <fullName evidence="3">N-acetyltransferase</fullName>
    </submittedName>
</protein>
<keyword evidence="3" id="KW-0808">Transferase</keyword>